<name>A0A6I8M257_9PSEU</name>
<dbReference type="InterPro" id="IPR009003">
    <property type="entry name" value="Peptidase_S1_PA"/>
</dbReference>
<keyword evidence="2" id="KW-0812">Transmembrane</keyword>
<dbReference type="GO" id="GO:0004252">
    <property type="term" value="F:serine-type endopeptidase activity"/>
    <property type="evidence" value="ECO:0007669"/>
    <property type="project" value="InterPro"/>
</dbReference>
<evidence type="ECO:0000313" key="3">
    <source>
        <dbReference type="EMBL" id="VVJ23767.1"/>
    </source>
</evidence>
<dbReference type="GO" id="GO:0006508">
    <property type="term" value="P:proteolysis"/>
    <property type="evidence" value="ECO:0007669"/>
    <property type="project" value="InterPro"/>
</dbReference>
<protein>
    <recommendedName>
        <fullName evidence="5">Serine protease</fullName>
    </recommendedName>
</protein>
<dbReference type="PROSITE" id="PS00134">
    <property type="entry name" value="TRYPSIN_HIS"/>
    <property type="match status" value="1"/>
</dbReference>
<keyword evidence="2" id="KW-0472">Membrane</keyword>
<dbReference type="InterPro" id="IPR050966">
    <property type="entry name" value="Glutamyl_endopeptidase"/>
</dbReference>
<keyword evidence="4" id="KW-1185">Reference proteome</keyword>
<organism evidence="3 4">
    <name type="scientific">Amycolatopsis camponoti</name>
    <dbReference type="NCBI Taxonomy" id="2606593"/>
    <lineage>
        <taxon>Bacteria</taxon>
        <taxon>Bacillati</taxon>
        <taxon>Actinomycetota</taxon>
        <taxon>Actinomycetes</taxon>
        <taxon>Pseudonocardiales</taxon>
        <taxon>Pseudonocardiaceae</taxon>
        <taxon>Amycolatopsis</taxon>
    </lineage>
</organism>
<dbReference type="PANTHER" id="PTHR15462:SF19">
    <property type="entry name" value="PEPTIDASE S1 DOMAIN-CONTAINING PROTEIN"/>
    <property type="match status" value="1"/>
</dbReference>
<evidence type="ECO:0000313" key="4">
    <source>
        <dbReference type="Proteomes" id="UP000399805"/>
    </source>
</evidence>
<gene>
    <name evidence="3" type="ORF">AA23TX_08652</name>
</gene>
<dbReference type="InterPro" id="IPR018114">
    <property type="entry name" value="TRYPSIN_HIS"/>
</dbReference>
<dbReference type="InterPro" id="IPR043504">
    <property type="entry name" value="Peptidase_S1_PA_chymotrypsin"/>
</dbReference>
<dbReference type="PANTHER" id="PTHR15462">
    <property type="entry name" value="SERINE PROTEASE"/>
    <property type="match status" value="1"/>
</dbReference>
<accession>A0A6I8M257</accession>
<sequence>MGVLIVSVRHLKVMGSTDPGASEEEAMRVRRPAVLLLTLAAVLLLGAAFVVFAARQPRSANAAGPDTGVVEAAPVSTPDLPAVSSPAVGALFLDGSHYCTASVVHSDQGDVLLTAAHCIHDGEGGGYLTGVTFAPAYHDGVAPFGYWTVSDELVAPGWATSSDQDLDVGFATAHQAGATKTLESLVGANTLATGTEFEQAITLTGYPDDSEAPAVCRNTTTRQDTYQLKVDCAGFPTGTSGGPWVTAPDPKTRLGTVIGVIGGFEYGGDDPDTSYSSYFDTDVQALYRQTTARA</sequence>
<feature type="transmembrane region" description="Helical" evidence="2">
    <location>
        <begin position="33"/>
        <end position="54"/>
    </location>
</feature>
<dbReference type="EMBL" id="CABVGP010000003">
    <property type="protein sequence ID" value="VVJ23767.1"/>
    <property type="molecule type" value="Genomic_DNA"/>
</dbReference>
<evidence type="ECO:0000256" key="2">
    <source>
        <dbReference type="SAM" id="Phobius"/>
    </source>
</evidence>
<evidence type="ECO:0008006" key="5">
    <source>
        <dbReference type="Google" id="ProtNLM"/>
    </source>
</evidence>
<keyword evidence="2" id="KW-1133">Transmembrane helix</keyword>
<dbReference type="AlphaFoldDB" id="A0A6I8M257"/>
<dbReference type="SUPFAM" id="SSF50494">
    <property type="entry name" value="Trypsin-like serine proteases"/>
    <property type="match status" value="1"/>
</dbReference>
<dbReference type="Gene3D" id="2.40.10.10">
    <property type="entry name" value="Trypsin-like serine proteases"/>
    <property type="match status" value="2"/>
</dbReference>
<keyword evidence="1" id="KW-0732">Signal</keyword>
<evidence type="ECO:0000256" key="1">
    <source>
        <dbReference type="ARBA" id="ARBA00022729"/>
    </source>
</evidence>
<reference evidence="3 4" key="1">
    <citation type="submission" date="2019-09" db="EMBL/GenBank/DDBJ databases">
        <authorList>
            <person name="Leyn A S."/>
        </authorList>
    </citation>
    <scope>NUCLEOTIDE SEQUENCE [LARGE SCALE GENOMIC DNA]</scope>
    <source>
        <strain evidence="3">AA231_1</strain>
    </source>
</reference>
<proteinExistence type="predicted"/>
<dbReference type="Proteomes" id="UP000399805">
    <property type="component" value="Unassembled WGS sequence"/>
</dbReference>
<dbReference type="Pfam" id="PF13365">
    <property type="entry name" value="Trypsin_2"/>
    <property type="match status" value="1"/>
</dbReference>